<reference evidence="5" key="2">
    <citation type="journal article" date="2021" name="PeerJ">
        <title>Extensive microbial diversity within the chicken gut microbiome revealed by metagenomics and culture.</title>
        <authorList>
            <person name="Gilroy R."/>
            <person name="Ravi A."/>
            <person name="Getino M."/>
            <person name="Pursley I."/>
            <person name="Horton D.L."/>
            <person name="Alikhan N.F."/>
            <person name="Baker D."/>
            <person name="Gharbi K."/>
            <person name="Hall N."/>
            <person name="Watson M."/>
            <person name="Adriaenssens E.M."/>
            <person name="Foster-Nyarko E."/>
            <person name="Jarju S."/>
            <person name="Secka A."/>
            <person name="Antonio M."/>
            <person name="Oren A."/>
            <person name="Chaudhuri R.R."/>
            <person name="La Ragione R."/>
            <person name="Hildebrand F."/>
            <person name="Pallen M.J."/>
        </authorList>
    </citation>
    <scope>NUCLEOTIDE SEQUENCE</scope>
    <source>
        <strain evidence="5">9366</strain>
    </source>
</reference>
<evidence type="ECO:0000313" key="6">
    <source>
        <dbReference type="Proteomes" id="UP000824145"/>
    </source>
</evidence>
<dbReference type="Proteomes" id="UP000824145">
    <property type="component" value="Unassembled WGS sequence"/>
</dbReference>
<dbReference type="GO" id="GO:0008775">
    <property type="term" value="F:acetate CoA-transferase activity"/>
    <property type="evidence" value="ECO:0007669"/>
    <property type="project" value="InterPro"/>
</dbReference>
<dbReference type="InterPro" id="IPR046433">
    <property type="entry name" value="ActCoA_hydro"/>
</dbReference>
<dbReference type="InterPro" id="IPR037171">
    <property type="entry name" value="NagB/RpiA_transferase-like"/>
</dbReference>
<name>A0A9D1MLS2_9FIRM</name>
<evidence type="ECO:0000259" key="4">
    <source>
        <dbReference type="Pfam" id="PF13336"/>
    </source>
</evidence>
<evidence type="ECO:0000313" key="5">
    <source>
        <dbReference type="EMBL" id="HIU62845.1"/>
    </source>
</evidence>
<dbReference type="PANTHER" id="PTHR21432:SF20">
    <property type="entry name" value="ACETYL-COA HYDROLASE"/>
    <property type="match status" value="1"/>
</dbReference>
<comment type="caution">
    <text evidence="5">The sequence shown here is derived from an EMBL/GenBank/DDBJ whole genome shotgun (WGS) entry which is preliminary data.</text>
</comment>
<evidence type="ECO:0000259" key="3">
    <source>
        <dbReference type="Pfam" id="PF02550"/>
    </source>
</evidence>
<dbReference type="Pfam" id="PF02550">
    <property type="entry name" value="AcetylCoA_hydro"/>
    <property type="match status" value="1"/>
</dbReference>
<gene>
    <name evidence="5" type="ORF">IAB07_03645</name>
</gene>
<dbReference type="SUPFAM" id="SSF100950">
    <property type="entry name" value="NagB/RpiA/CoA transferase-like"/>
    <property type="match status" value="2"/>
</dbReference>
<proteinExistence type="inferred from homology"/>
<dbReference type="EMBL" id="DVNJ01000019">
    <property type="protein sequence ID" value="HIU62845.1"/>
    <property type="molecule type" value="Genomic_DNA"/>
</dbReference>
<dbReference type="InterPro" id="IPR026888">
    <property type="entry name" value="AcetylCoA_hyd_C"/>
</dbReference>
<dbReference type="Gene3D" id="3.40.1080.20">
    <property type="entry name" value="Acetyl-CoA hydrolase/transferase C-terminal domain"/>
    <property type="match status" value="1"/>
</dbReference>
<dbReference type="Pfam" id="PF13336">
    <property type="entry name" value="AcetylCoA_hyd_C"/>
    <property type="match status" value="1"/>
</dbReference>
<reference evidence="5" key="1">
    <citation type="submission" date="2020-10" db="EMBL/GenBank/DDBJ databases">
        <authorList>
            <person name="Gilroy R."/>
        </authorList>
    </citation>
    <scope>NUCLEOTIDE SEQUENCE</scope>
    <source>
        <strain evidence="5">9366</strain>
    </source>
</reference>
<evidence type="ECO:0000256" key="1">
    <source>
        <dbReference type="ARBA" id="ARBA00009632"/>
    </source>
</evidence>
<dbReference type="GO" id="GO:0006083">
    <property type="term" value="P:acetate metabolic process"/>
    <property type="evidence" value="ECO:0007669"/>
    <property type="project" value="InterPro"/>
</dbReference>
<dbReference type="Gene3D" id="3.40.1080.10">
    <property type="entry name" value="Glutaconate Coenzyme A-transferase"/>
    <property type="match status" value="1"/>
</dbReference>
<feature type="domain" description="Acetyl-CoA hydrolase/transferase N-terminal" evidence="3">
    <location>
        <begin position="8"/>
        <end position="173"/>
    </location>
</feature>
<accession>A0A9D1MLS2</accession>
<dbReference type="Gene3D" id="3.30.750.70">
    <property type="entry name" value="4-hydroxybutyrate coenzyme like domains"/>
    <property type="match status" value="1"/>
</dbReference>
<dbReference type="AlphaFoldDB" id="A0A9D1MLS2"/>
<dbReference type="InterPro" id="IPR038460">
    <property type="entry name" value="AcetylCoA_hyd_C_sf"/>
</dbReference>
<dbReference type="PANTHER" id="PTHR21432">
    <property type="entry name" value="ACETYL-COA HYDROLASE-RELATED"/>
    <property type="match status" value="1"/>
</dbReference>
<feature type="domain" description="Acetyl-CoA hydrolase/transferase C-terminal" evidence="4">
    <location>
        <begin position="265"/>
        <end position="426"/>
    </location>
</feature>
<protein>
    <submittedName>
        <fullName evidence="5">4-hydroxybutyrate--acetyl-CoA CoA transferase</fullName>
    </submittedName>
</protein>
<evidence type="ECO:0000256" key="2">
    <source>
        <dbReference type="ARBA" id="ARBA00022679"/>
    </source>
</evidence>
<organism evidence="5 6">
    <name type="scientific">Candidatus Caccalectryoclostridium excrementigallinarum</name>
    <dbReference type="NCBI Taxonomy" id="2840710"/>
    <lineage>
        <taxon>Bacteria</taxon>
        <taxon>Bacillati</taxon>
        <taxon>Bacillota</taxon>
        <taxon>Clostridia</taxon>
        <taxon>Christensenellales</taxon>
        <taxon>Christensenellaceae</taxon>
        <taxon>Christensenellaceae incertae sedis</taxon>
        <taxon>Candidatus Caccalectryoclostridium</taxon>
    </lineage>
</organism>
<sequence>MGKYVGVEEALSLVKSGDHVVVALGASEPYEFLSNLHTIADRVKNVTVTNCLSLREYKYNTDPAYKDSFFCECLFYSSPTRQAHSLGRASFIPNHLRLSGVNRQYNRGADIFVGVCSPPDKHGFVSLSTSNVYEKRMLEDADIVILEENEHAPRTFGDVNIPVSDVDYFIRTDYPLPEIPDPKMDERDKKIGKLIADVVENGDCIQLGIGSIPNAVAAALTDKKDLGVHTEMFTTGIMDLMKAGVVTGKFKQVHREKAVCSFMIGSREMYDFVDDNPSVLVLDCNYVNDPRIIARNDDQVSINTSLEVDITGQCCSESLGSRQFSGTGGQTDTAVGAQMSRGGRSIIALYSTAMVKDPQTGERREMSKIVARLKEGAAVSLSRNDVNFVVTEYGMVDLKGASISERAKKLISIAHPAFREELERQAYDCGIVIR</sequence>
<keyword evidence="2 5" id="KW-0808">Transferase</keyword>
<comment type="similarity">
    <text evidence="1">Belongs to the acetyl-CoA hydrolase/transferase family.</text>
</comment>
<dbReference type="InterPro" id="IPR003702">
    <property type="entry name" value="ActCoA_hydro_N"/>
</dbReference>